<accession>A0A8T2QL94</accession>
<evidence type="ECO:0000313" key="2">
    <source>
        <dbReference type="Proteomes" id="UP000825935"/>
    </source>
</evidence>
<reference evidence="1" key="1">
    <citation type="submission" date="2021-08" db="EMBL/GenBank/DDBJ databases">
        <title>WGS assembly of Ceratopteris richardii.</title>
        <authorList>
            <person name="Marchant D.B."/>
            <person name="Chen G."/>
            <person name="Jenkins J."/>
            <person name="Shu S."/>
            <person name="Leebens-Mack J."/>
            <person name="Grimwood J."/>
            <person name="Schmutz J."/>
            <person name="Soltis P."/>
            <person name="Soltis D."/>
            <person name="Chen Z.-H."/>
        </authorList>
    </citation>
    <scope>NUCLEOTIDE SEQUENCE</scope>
    <source>
        <strain evidence="1">Whitten #5841</strain>
        <tissue evidence="1">Leaf</tissue>
    </source>
</reference>
<protein>
    <submittedName>
        <fullName evidence="1">Uncharacterized protein</fullName>
    </submittedName>
</protein>
<dbReference type="EMBL" id="CM035439">
    <property type="protein sequence ID" value="KAH7284374.1"/>
    <property type="molecule type" value="Genomic_DNA"/>
</dbReference>
<sequence>MITVTTPVLMRTFIFKPMRQQGKDRHEAITSNNNLITNQWIALKVIFFTFENLCKTTDHLIRSSQVQSYGKLCSTLSIPPKGTKCKANYFGWSFADYKKLISCNSNLK</sequence>
<name>A0A8T2QL94_CERRI</name>
<comment type="caution">
    <text evidence="1">The sequence shown here is derived from an EMBL/GenBank/DDBJ whole genome shotgun (WGS) entry which is preliminary data.</text>
</comment>
<dbReference type="Proteomes" id="UP000825935">
    <property type="component" value="Chromosome 34"/>
</dbReference>
<keyword evidence="2" id="KW-1185">Reference proteome</keyword>
<gene>
    <name evidence="1" type="ORF">KP509_34G051500</name>
</gene>
<organism evidence="1 2">
    <name type="scientific">Ceratopteris richardii</name>
    <name type="common">Triangle waterfern</name>
    <dbReference type="NCBI Taxonomy" id="49495"/>
    <lineage>
        <taxon>Eukaryota</taxon>
        <taxon>Viridiplantae</taxon>
        <taxon>Streptophyta</taxon>
        <taxon>Embryophyta</taxon>
        <taxon>Tracheophyta</taxon>
        <taxon>Polypodiopsida</taxon>
        <taxon>Polypodiidae</taxon>
        <taxon>Polypodiales</taxon>
        <taxon>Pteridineae</taxon>
        <taxon>Pteridaceae</taxon>
        <taxon>Parkerioideae</taxon>
        <taxon>Ceratopteris</taxon>
    </lineage>
</organism>
<dbReference type="AlphaFoldDB" id="A0A8T2QL94"/>
<proteinExistence type="predicted"/>
<evidence type="ECO:0000313" key="1">
    <source>
        <dbReference type="EMBL" id="KAH7284374.1"/>
    </source>
</evidence>